<keyword evidence="2" id="KW-1185">Reference proteome</keyword>
<accession>A0A5C3P462</accession>
<dbReference type="EMBL" id="ML211316">
    <property type="protein sequence ID" value="TFK84445.1"/>
    <property type="molecule type" value="Genomic_DNA"/>
</dbReference>
<dbReference type="AlphaFoldDB" id="A0A5C3P462"/>
<organism evidence="1 2">
    <name type="scientific">Polyporus arcularius HHB13444</name>
    <dbReference type="NCBI Taxonomy" id="1314778"/>
    <lineage>
        <taxon>Eukaryota</taxon>
        <taxon>Fungi</taxon>
        <taxon>Dikarya</taxon>
        <taxon>Basidiomycota</taxon>
        <taxon>Agaricomycotina</taxon>
        <taxon>Agaricomycetes</taxon>
        <taxon>Polyporales</taxon>
        <taxon>Polyporaceae</taxon>
        <taxon>Polyporus</taxon>
    </lineage>
</organism>
<reference evidence="1 2" key="1">
    <citation type="journal article" date="2019" name="Nat. Ecol. Evol.">
        <title>Megaphylogeny resolves global patterns of mushroom evolution.</title>
        <authorList>
            <person name="Varga T."/>
            <person name="Krizsan K."/>
            <person name="Foldi C."/>
            <person name="Dima B."/>
            <person name="Sanchez-Garcia M."/>
            <person name="Sanchez-Ramirez S."/>
            <person name="Szollosi G.J."/>
            <person name="Szarkandi J.G."/>
            <person name="Papp V."/>
            <person name="Albert L."/>
            <person name="Andreopoulos W."/>
            <person name="Angelini C."/>
            <person name="Antonin V."/>
            <person name="Barry K.W."/>
            <person name="Bougher N.L."/>
            <person name="Buchanan P."/>
            <person name="Buyck B."/>
            <person name="Bense V."/>
            <person name="Catcheside P."/>
            <person name="Chovatia M."/>
            <person name="Cooper J."/>
            <person name="Damon W."/>
            <person name="Desjardin D."/>
            <person name="Finy P."/>
            <person name="Geml J."/>
            <person name="Haridas S."/>
            <person name="Hughes K."/>
            <person name="Justo A."/>
            <person name="Karasinski D."/>
            <person name="Kautmanova I."/>
            <person name="Kiss B."/>
            <person name="Kocsube S."/>
            <person name="Kotiranta H."/>
            <person name="LaButti K.M."/>
            <person name="Lechner B.E."/>
            <person name="Liimatainen K."/>
            <person name="Lipzen A."/>
            <person name="Lukacs Z."/>
            <person name="Mihaltcheva S."/>
            <person name="Morgado L.N."/>
            <person name="Niskanen T."/>
            <person name="Noordeloos M.E."/>
            <person name="Ohm R.A."/>
            <person name="Ortiz-Santana B."/>
            <person name="Ovrebo C."/>
            <person name="Racz N."/>
            <person name="Riley R."/>
            <person name="Savchenko A."/>
            <person name="Shiryaev A."/>
            <person name="Soop K."/>
            <person name="Spirin V."/>
            <person name="Szebenyi C."/>
            <person name="Tomsovsky M."/>
            <person name="Tulloss R.E."/>
            <person name="Uehling J."/>
            <person name="Grigoriev I.V."/>
            <person name="Vagvolgyi C."/>
            <person name="Papp T."/>
            <person name="Martin F.M."/>
            <person name="Miettinen O."/>
            <person name="Hibbett D.S."/>
            <person name="Nagy L.G."/>
        </authorList>
    </citation>
    <scope>NUCLEOTIDE SEQUENCE [LARGE SCALE GENOMIC DNA]</scope>
    <source>
        <strain evidence="1 2">HHB13444</strain>
    </source>
</reference>
<proteinExistence type="predicted"/>
<sequence>MCQYLCPCTTLVSSYPYGSIPNRPVRELDSTLLTVFSHLPSSPVLIPHSPHSPIPCICPSPSLPILVFRPNLIVHPAHQVNSIGLGGVLFSATASHSRFWFSRARTDAVPLIALVSIPRVVFTILSLHRYMIYPLALCPGGSSTYAPCHDYRIVSFRIRS</sequence>
<gene>
    <name evidence="1" type="ORF">K466DRAFT_225510</name>
</gene>
<evidence type="ECO:0000313" key="1">
    <source>
        <dbReference type="EMBL" id="TFK84445.1"/>
    </source>
</evidence>
<name>A0A5C3P462_9APHY</name>
<evidence type="ECO:0000313" key="2">
    <source>
        <dbReference type="Proteomes" id="UP000308197"/>
    </source>
</evidence>
<dbReference type="Proteomes" id="UP000308197">
    <property type="component" value="Unassembled WGS sequence"/>
</dbReference>
<dbReference type="InParanoid" id="A0A5C3P462"/>
<protein>
    <submittedName>
        <fullName evidence="1">Uncharacterized protein</fullName>
    </submittedName>
</protein>